<dbReference type="Gene3D" id="3.40.50.300">
    <property type="entry name" value="P-loop containing nucleotide triphosphate hydrolases"/>
    <property type="match status" value="1"/>
</dbReference>
<feature type="compositionally biased region" description="Low complexity" evidence="2">
    <location>
        <begin position="41"/>
        <end position="50"/>
    </location>
</feature>
<evidence type="ECO:0000313" key="5">
    <source>
        <dbReference type="Proteomes" id="UP001597371"/>
    </source>
</evidence>
<name>A0ABW5CML5_9HYPH</name>
<feature type="region of interest" description="Disordered" evidence="2">
    <location>
        <begin position="1"/>
        <end position="55"/>
    </location>
</feature>
<dbReference type="RefSeq" id="WP_209739441.1">
    <property type="nucleotide sequence ID" value="NZ_CP072611.1"/>
</dbReference>
<feature type="domain" description="Bacterial type II secretion system protein E" evidence="3">
    <location>
        <begin position="122"/>
        <end position="395"/>
    </location>
</feature>
<evidence type="ECO:0000313" key="4">
    <source>
        <dbReference type="EMBL" id="MFD2237892.1"/>
    </source>
</evidence>
<dbReference type="SUPFAM" id="SSF52540">
    <property type="entry name" value="P-loop containing nucleoside triphosphate hydrolases"/>
    <property type="match status" value="1"/>
</dbReference>
<reference evidence="5" key="1">
    <citation type="journal article" date="2019" name="Int. J. Syst. Evol. Microbiol.">
        <title>The Global Catalogue of Microorganisms (GCM) 10K type strain sequencing project: providing services to taxonomists for standard genome sequencing and annotation.</title>
        <authorList>
            <consortium name="The Broad Institute Genomics Platform"/>
            <consortium name="The Broad Institute Genome Sequencing Center for Infectious Disease"/>
            <person name="Wu L."/>
            <person name="Ma J."/>
        </authorList>
    </citation>
    <scope>NUCLEOTIDE SEQUENCE [LARGE SCALE GENOMIC DNA]</scope>
    <source>
        <strain evidence="5">ZS-35-S2</strain>
    </source>
</reference>
<dbReference type="Pfam" id="PF00437">
    <property type="entry name" value="T2SSE"/>
    <property type="match status" value="1"/>
</dbReference>
<dbReference type="EMBL" id="JBHUIJ010000013">
    <property type="protein sequence ID" value="MFD2237892.1"/>
    <property type="molecule type" value="Genomic_DNA"/>
</dbReference>
<dbReference type="InterPro" id="IPR001482">
    <property type="entry name" value="T2SS/T4SS_dom"/>
</dbReference>
<feature type="compositionally biased region" description="Pro residues" evidence="2">
    <location>
        <begin position="22"/>
        <end position="35"/>
    </location>
</feature>
<dbReference type="InterPro" id="IPR050921">
    <property type="entry name" value="T4SS_GSP_E_ATPase"/>
</dbReference>
<dbReference type="Proteomes" id="UP001597371">
    <property type="component" value="Unassembled WGS sequence"/>
</dbReference>
<protein>
    <submittedName>
        <fullName evidence="4">CpaF family protein</fullName>
    </submittedName>
</protein>
<sequence length="482" mass="53291">MFGKRANDTTSRPLRPDAVAPARPPMPEAAPPARAPEPRASEPAPAAPARQRPDSYYETKTRVFAALIDTIDLSQLARLDTEAAKEEIRDIVNDIIAIKNFAMTIAEQEDLLSDICNDVLGYGPLEPLLARDDIADIMINGSRQSFIEVDGKVVEANVRFRDNQQLLNICQRIVSQVGRRVDETSPICDARLPDGSRVNVIAPPLAIDGAILTIRKFRKDKLTLDQLVKYGTITPEGAAILQIIGRVRCNVVISGGTGSGKTTLLNCLTRYIDQDERIITCEDSAELQLQQPHVVRLETRPPNIEGEGEITMRDLVKNCLRMRPERIIVGEVRGPEVFDLLQAMNTGHDGSMGTIHANTPRECLNRMEAMIAMGGYSLPARTVREIIVGSVDVIIQAARLRDGSRRITHITEVLGMEGDVITTQDLFVYDILGEDARGKLLGRHRSTGIGRPAFWDKARYFNEDKRLAAALDAAEFKSEDLQ</sequence>
<accession>A0ABW5CML5</accession>
<comment type="caution">
    <text evidence="4">The sequence shown here is derived from an EMBL/GenBank/DDBJ whole genome shotgun (WGS) entry which is preliminary data.</text>
</comment>
<organism evidence="4 5">
    <name type="scientific">Aureimonas populi</name>
    <dbReference type="NCBI Taxonomy" id="1701758"/>
    <lineage>
        <taxon>Bacteria</taxon>
        <taxon>Pseudomonadati</taxon>
        <taxon>Pseudomonadota</taxon>
        <taxon>Alphaproteobacteria</taxon>
        <taxon>Hyphomicrobiales</taxon>
        <taxon>Aurantimonadaceae</taxon>
        <taxon>Aureimonas</taxon>
    </lineage>
</organism>
<dbReference type="Gene3D" id="3.30.450.380">
    <property type="match status" value="1"/>
</dbReference>
<evidence type="ECO:0000259" key="3">
    <source>
        <dbReference type="Pfam" id="PF00437"/>
    </source>
</evidence>
<comment type="similarity">
    <text evidence="1">Belongs to the GSP E family.</text>
</comment>
<evidence type="ECO:0000256" key="1">
    <source>
        <dbReference type="ARBA" id="ARBA00006611"/>
    </source>
</evidence>
<dbReference type="PANTHER" id="PTHR30486">
    <property type="entry name" value="TWITCHING MOTILITY PROTEIN PILT"/>
    <property type="match status" value="1"/>
</dbReference>
<dbReference type="PANTHER" id="PTHR30486:SF15">
    <property type="entry name" value="TYPE II_IV SECRETION SYSTEM ATPASE"/>
    <property type="match status" value="1"/>
</dbReference>
<dbReference type="CDD" id="cd01130">
    <property type="entry name" value="VirB11-like_ATPase"/>
    <property type="match status" value="1"/>
</dbReference>
<proteinExistence type="inferred from homology"/>
<evidence type="ECO:0000256" key="2">
    <source>
        <dbReference type="SAM" id="MobiDB-lite"/>
    </source>
</evidence>
<dbReference type="InterPro" id="IPR027417">
    <property type="entry name" value="P-loop_NTPase"/>
</dbReference>
<keyword evidence="5" id="KW-1185">Reference proteome</keyword>
<gene>
    <name evidence="4" type="ORF">ACFSKQ_10525</name>
</gene>